<dbReference type="InterPro" id="IPR001529">
    <property type="entry name" value="Zn_ribbon_RPB9"/>
</dbReference>
<feature type="domain" description="TFIIS-type" evidence="11">
    <location>
        <begin position="63"/>
        <end position="103"/>
    </location>
</feature>
<reference evidence="12 13" key="1">
    <citation type="journal article" date="2011" name="Appl. Environ. Microbiol.">
        <title>Methanogenic archaea isolated from Taiwan's Chelungpu fault.</title>
        <authorList>
            <person name="Wu S.Y."/>
            <person name="Lai M.C."/>
        </authorList>
    </citation>
    <scope>NUCLEOTIDE SEQUENCE [LARGE SCALE GENOMIC DNA]</scope>
    <source>
        <strain evidence="12 13">St545Mb</strain>
    </source>
</reference>
<dbReference type="SMART" id="SM00661">
    <property type="entry name" value="RPOL9"/>
    <property type="match status" value="1"/>
</dbReference>
<keyword evidence="7 10" id="KW-0804">Transcription</keyword>
<feature type="binding site" evidence="8">
    <location>
        <position position="98"/>
    </location>
    <ligand>
        <name>Zn(2+)</name>
        <dbReference type="ChEBI" id="CHEBI:29105"/>
        <label>2</label>
    </ligand>
</feature>
<feature type="binding site" evidence="8">
    <location>
        <position position="95"/>
    </location>
    <ligand>
        <name>Zn(2+)</name>
        <dbReference type="ChEBI" id="CHEBI:29105"/>
        <label>2</label>
    </ligand>
</feature>
<dbReference type="SMART" id="SM00440">
    <property type="entry name" value="ZnF_C2C2"/>
    <property type="match status" value="1"/>
</dbReference>
<evidence type="ECO:0000256" key="10">
    <source>
        <dbReference type="RuleBase" id="RU003474"/>
    </source>
</evidence>
<dbReference type="PANTHER" id="PTHR11239">
    <property type="entry name" value="DNA-DIRECTED RNA POLYMERASE"/>
    <property type="match status" value="1"/>
</dbReference>
<evidence type="ECO:0000256" key="4">
    <source>
        <dbReference type="ARBA" id="ARBA00022833"/>
    </source>
</evidence>
<dbReference type="AlphaFoldDB" id="A0AAE3HAU2"/>
<dbReference type="RefSeq" id="WP_256622568.1">
    <property type="nucleotide sequence ID" value="NZ_JTEO01000004.1"/>
</dbReference>
<gene>
    <name evidence="12" type="ORF">PV02_06435</name>
</gene>
<dbReference type="GO" id="GO:0000428">
    <property type="term" value="C:DNA-directed RNA polymerase complex"/>
    <property type="evidence" value="ECO:0007669"/>
    <property type="project" value="UniProtKB-KW"/>
</dbReference>
<comment type="similarity">
    <text evidence="7 10">Belongs to the archaeal rpoM/eukaryotic RPA12/RPB9/RPC11 RNA polymerase family.</text>
</comment>
<name>A0AAE3HAU2_9EURY</name>
<evidence type="ECO:0000256" key="3">
    <source>
        <dbReference type="ARBA" id="ARBA00022771"/>
    </source>
</evidence>
<evidence type="ECO:0000256" key="6">
    <source>
        <dbReference type="ARBA" id="ARBA00032962"/>
    </source>
</evidence>
<protein>
    <recommendedName>
        <fullName evidence="1">Transcription factor S</fullName>
    </recommendedName>
    <alternativeName>
        <fullName evidence="6">Transcription elongation factor IIS/RNA polymerase subunit homolog</fullName>
    </alternativeName>
</protein>
<dbReference type="SUPFAM" id="SSF57783">
    <property type="entry name" value="Zinc beta-ribbon"/>
    <property type="match status" value="1"/>
</dbReference>
<evidence type="ECO:0000256" key="9">
    <source>
        <dbReference type="PIRSR" id="PIRSR005586-2"/>
    </source>
</evidence>
<comment type="caution">
    <text evidence="12">The sequence shown here is derived from an EMBL/GenBank/DDBJ whole genome shotgun (WGS) entry which is preliminary data.</text>
</comment>
<keyword evidence="12" id="KW-0240">DNA-directed RNA polymerase</keyword>
<dbReference type="Pfam" id="PF01096">
    <property type="entry name" value="Zn_ribbon_TFIIS"/>
    <property type="match status" value="1"/>
</dbReference>
<keyword evidence="3 9" id="KW-0863">Zinc-finger</keyword>
<keyword evidence="2 8" id="KW-0479">Metal-binding</keyword>
<dbReference type="GO" id="GO:0003899">
    <property type="term" value="F:DNA-directed RNA polymerase activity"/>
    <property type="evidence" value="ECO:0007669"/>
    <property type="project" value="InterPro"/>
</dbReference>
<evidence type="ECO:0000256" key="2">
    <source>
        <dbReference type="ARBA" id="ARBA00022723"/>
    </source>
</evidence>
<evidence type="ECO:0000259" key="11">
    <source>
        <dbReference type="PROSITE" id="PS51133"/>
    </source>
</evidence>
<dbReference type="InterPro" id="IPR001222">
    <property type="entry name" value="Znf_TFIIS"/>
</dbReference>
<feature type="binding site" evidence="8">
    <location>
        <position position="25"/>
    </location>
    <ligand>
        <name>Zn(2+)</name>
        <dbReference type="ChEBI" id="CHEBI:29105"/>
        <label>1</label>
    </ligand>
</feature>
<sequence>MEFCPKCKTMMVPVKGAFKCRNAKCGYVKEKDAGQESLLSKAARSDREVTVLEGNTDQGLPTTSVRCEECGHNVAYWWLRQLRSADESETRFFKCTKCGATWREYD</sequence>
<accession>A0AAE3HAU2</accession>
<dbReference type="PROSITE" id="PS00466">
    <property type="entry name" value="ZF_TFIIS_1"/>
    <property type="match status" value="1"/>
</dbReference>
<dbReference type="InterPro" id="IPR012164">
    <property type="entry name" value="Rpa12/Rpb9/Rpc10/TFS"/>
</dbReference>
<dbReference type="Proteomes" id="UP001206983">
    <property type="component" value="Unassembled WGS sequence"/>
</dbReference>
<keyword evidence="13" id="KW-1185">Reference proteome</keyword>
<feature type="binding site" evidence="8">
    <location>
        <position position="70"/>
    </location>
    <ligand>
        <name>Zn(2+)</name>
        <dbReference type="ChEBI" id="CHEBI:29105"/>
        <label>2</label>
    </ligand>
</feature>
<feature type="binding site" evidence="8">
    <location>
        <position position="7"/>
    </location>
    <ligand>
        <name>Zn(2+)</name>
        <dbReference type="ChEBI" id="CHEBI:29105"/>
        <label>1</label>
    </ligand>
</feature>
<dbReference type="PANTHER" id="PTHR11239:SF12">
    <property type="entry name" value="DNA-DIRECTED RNA POLYMERASE III SUBUNIT RPC10"/>
    <property type="match status" value="1"/>
</dbReference>
<keyword evidence="5" id="KW-0805">Transcription regulation</keyword>
<keyword evidence="4 8" id="KW-0862">Zinc</keyword>
<feature type="binding site" evidence="8">
    <location>
        <position position="20"/>
    </location>
    <ligand>
        <name>Zn(2+)</name>
        <dbReference type="ChEBI" id="CHEBI:29105"/>
        <label>1</label>
    </ligand>
</feature>
<feature type="binding site" evidence="8">
    <location>
        <position position="67"/>
    </location>
    <ligand>
        <name>Zn(2+)</name>
        <dbReference type="ChEBI" id="CHEBI:29105"/>
        <label>2</label>
    </ligand>
</feature>
<feature type="binding site" evidence="8">
    <location>
        <position position="4"/>
    </location>
    <ligand>
        <name>Zn(2+)</name>
        <dbReference type="ChEBI" id="CHEBI:29105"/>
        <label>1</label>
    </ligand>
</feature>
<evidence type="ECO:0000313" key="13">
    <source>
        <dbReference type="Proteomes" id="UP001206983"/>
    </source>
</evidence>
<dbReference type="EMBL" id="JTEO01000004">
    <property type="protein sequence ID" value="MCQ6962739.1"/>
    <property type="molecule type" value="Genomic_DNA"/>
</dbReference>
<dbReference type="InterPro" id="IPR006288">
    <property type="entry name" value="TFS"/>
</dbReference>
<dbReference type="CDD" id="cd10511">
    <property type="entry name" value="Zn-ribbon_TFS"/>
    <property type="match status" value="1"/>
</dbReference>
<dbReference type="GO" id="GO:0006355">
    <property type="term" value="P:regulation of DNA-templated transcription"/>
    <property type="evidence" value="ECO:0007669"/>
    <property type="project" value="InterPro"/>
</dbReference>
<dbReference type="PIRSF" id="PIRSF005586">
    <property type="entry name" value="RNApol_RpoM"/>
    <property type="match status" value="1"/>
</dbReference>
<organism evidence="12 13">
    <name type="scientific">Methanolobus chelungpuianus</name>
    <dbReference type="NCBI Taxonomy" id="502115"/>
    <lineage>
        <taxon>Archaea</taxon>
        <taxon>Methanobacteriati</taxon>
        <taxon>Methanobacteriota</taxon>
        <taxon>Stenosarchaea group</taxon>
        <taxon>Methanomicrobia</taxon>
        <taxon>Methanosarcinales</taxon>
        <taxon>Methanosarcinaceae</taxon>
        <taxon>Methanolobus</taxon>
    </lineage>
</organism>
<evidence type="ECO:0000256" key="7">
    <source>
        <dbReference type="PIRNR" id="PIRNR005586"/>
    </source>
</evidence>
<dbReference type="Pfam" id="PF02150">
    <property type="entry name" value="Zn_ribbon_RPB9"/>
    <property type="match status" value="1"/>
</dbReference>
<dbReference type="NCBIfam" id="TIGR01384">
    <property type="entry name" value="TFS_arch"/>
    <property type="match status" value="1"/>
</dbReference>
<evidence type="ECO:0000256" key="5">
    <source>
        <dbReference type="ARBA" id="ARBA00023015"/>
    </source>
</evidence>
<dbReference type="GO" id="GO:0008270">
    <property type="term" value="F:zinc ion binding"/>
    <property type="evidence" value="ECO:0007669"/>
    <property type="project" value="UniProtKB-KW"/>
</dbReference>
<proteinExistence type="inferred from homology"/>
<dbReference type="GO" id="GO:0006351">
    <property type="term" value="P:DNA-templated transcription"/>
    <property type="evidence" value="ECO:0007669"/>
    <property type="project" value="InterPro"/>
</dbReference>
<evidence type="ECO:0000256" key="8">
    <source>
        <dbReference type="PIRSR" id="PIRSR005586-1"/>
    </source>
</evidence>
<dbReference type="GO" id="GO:0003676">
    <property type="term" value="F:nucleic acid binding"/>
    <property type="evidence" value="ECO:0007669"/>
    <property type="project" value="InterPro"/>
</dbReference>
<evidence type="ECO:0000256" key="1">
    <source>
        <dbReference type="ARBA" id="ARBA00018272"/>
    </source>
</evidence>
<dbReference type="PROSITE" id="PS51133">
    <property type="entry name" value="ZF_TFIIS_2"/>
    <property type="match status" value="1"/>
</dbReference>
<feature type="zinc finger region" description="C4-type" evidence="9">
    <location>
        <begin position="4"/>
        <end position="25"/>
    </location>
</feature>
<evidence type="ECO:0000313" key="12">
    <source>
        <dbReference type="EMBL" id="MCQ6962739.1"/>
    </source>
</evidence>
<dbReference type="Gene3D" id="2.20.25.10">
    <property type="match status" value="1"/>
</dbReference>